<dbReference type="InterPro" id="IPR027417">
    <property type="entry name" value="P-loop_NTPase"/>
</dbReference>
<keyword evidence="3 5" id="KW-0067">ATP-binding</keyword>
<organism evidence="5 6">
    <name type="scientific">Stella humosa</name>
    <dbReference type="NCBI Taxonomy" id="94"/>
    <lineage>
        <taxon>Bacteria</taxon>
        <taxon>Pseudomonadati</taxon>
        <taxon>Pseudomonadota</taxon>
        <taxon>Alphaproteobacteria</taxon>
        <taxon>Rhodospirillales</taxon>
        <taxon>Stellaceae</taxon>
        <taxon>Stella</taxon>
    </lineage>
</organism>
<evidence type="ECO:0000256" key="2">
    <source>
        <dbReference type="ARBA" id="ARBA00022741"/>
    </source>
</evidence>
<dbReference type="RefSeq" id="WP_123694689.1">
    <property type="nucleotide sequence ID" value="NZ_AP019700.1"/>
</dbReference>
<dbReference type="CDD" id="cd03219">
    <property type="entry name" value="ABC_Mj1267_LivG_branched"/>
    <property type="match status" value="1"/>
</dbReference>
<dbReference type="PANTHER" id="PTHR45772">
    <property type="entry name" value="CONSERVED COMPONENT OF ABC TRANSPORTER FOR NATURAL AMINO ACIDS-RELATED"/>
    <property type="match status" value="1"/>
</dbReference>
<dbReference type="Gene3D" id="3.40.50.300">
    <property type="entry name" value="P-loop containing nucleotide triphosphate hydrolases"/>
    <property type="match status" value="1"/>
</dbReference>
<dbReference type="InterPro" id="IPR003593">
    <property type="entry name" value="AAA+_ATPase"/>
</dbReference>
<dbReference type="GO" id="GO:0016887">
    <property type="term" value="F:ATP hydrolysis activity"/>
    <property type="evidence" value="ECO:0007669"/>
    <property type="project" value="InterPro"/>
</dbReference>
<dbReference type="Pfam" id="PF00005">
    <property type="entry name" value="ABC_tran"/>
    <property type="match status" value="1"/>
</dbReference>
<keyword evidence="2" id="KW-0547">Nucleotide-binding</keyword>
<reference evidence="5 6" key="1">
    <citation type="submission" date="2018-11" db="EMBL/GenBank/DDBJ databases">
        <title>Genomic Encyclopedia of Type Strains, Phase IV (KMG-IV): sequencing the most valuable type-strain genomes for metagenomic binning, comparative biology and taxonomic classification.</title>
        <authorList>
            <person name="Goeker M."/>
        </authorList>
    </citation>
    <scope>NUCLEOTIDE SEQUENCE [LARGE SCALE GENOMIC DNA]</scope>
    <source>
        <strain evidence="5 6">DSM 5900</strain>
    </source>
</reference>
<keyword evidence="6" id="KW-1185">Reference proteome</keyword>
<evidence type="ECO:0000313" key="5">
    <source>
        <dbReference type="EMBL" id="ROP83283.1"/>
    </source>
</evidence>
<dbReference type="PROSITE" id="PS50893">
    <property type="entry name" value="ABC_TRANSPORTER_2"/>
    <property type="match status" value="1"/>
</dbReference>
<accession>A0A3N1KNI5</accession>
<dbReference type="EMBL" id="RJKX01000017">
    <property type="protein sequence ID" value="ROP83283.1"/>
    <property type="molecule type" value="Genomic_DNA"/>
</dbReference>
<dbReference type="GO" id="GO:0005524">
    <property type="term" value="F:ATP binding"/>
    <property type="evidence" value="ECO:0007669"/>
    <property type="project" value="UniProtKB-KW"/>
</dbReference>
<dbReference type="OrthoDB" id="9779872at2"/>
<dbReference type="Proteomes" id="UP000278222">
    <property type="component" value="Unassembled WGS sequence"/>
</dbReference>
<protein>
    <submittedName>
        <fullName evidence="5">Amino acid/amide ABC transporter ATP-binding protein 1 (HAAT family)</fullName>
    </submittedName>
</protein>
<dbReference type="SMART" id="SM00382">
    <property type="entry name" value="AAA"/>
    <property type="match status" value="1"/>
</dbReference>
<evidence type="ECO:0000313" key="6">
    <source>
        <dbReference type="Proteomes" id="UP000278222"/>
    </source>
</evidence>
<sequence length="254" mass="26595">MTAAPVPAALAAEDLRKSFGALEATGGVSLALPPGRRHAVIGPNGAGKTTLFNLLSGALRPDGGRVRLGAADVTAEGPDARARRGLARSFQRNSLFPGMTVEAALMTAAAIAGGRSAVFWRRFDRERGLAGEATAIAERIGLADQLGQVAGSLAYGAQRQLEIGLALATRPSVLLLDEPTAGMSPEETRAMQRLLAGLPAAMTILVIEHDMDVVFDLADRVTVLDHGAVLLEGTPDEIRGSDLVRRRYLGERTG</sequence>
<dbReference type="InterPro" id="IPR051120">
    <property type="entry name" value="ABC_AA/LPS_Transport"/>
</dbReference>
<comment type="caution">
    <text evidence="5">The sequence shown here is derived from an EMBL/GenBank/DDBJ whole genome shotgun (WGS) entry which is preliminary data.</text>
</comment>
<evidence type="ECO:0000259" key="4">
    <source>
        <dbReference type="PROSITE" id="PS50893"/>
    </source>
</evidence>
<proteinExistence type="predicted"/>
<dbReference type="SUPFAM" id="SSF52540">
    <property type="entry name" value="P-loop containing nucleoside triphosphate hydrolases"/>
    <property type="match status" value="1"/>
</dbReference>
<dbReference type="GO" id="GO:0005886">
    <property type="term" value="C:plasma membrane"/>
    <property type="evidence" value="ECO:0007669"/>
    <property type="project" value="TreeGrafter"/>
</dbReference>
<dbReference type="PANTHER" id="PTHR45772:SF2">
    <property type="entry name" value="ABC TRANSPORTER ATP-BINDING PROTEIN"/>
    <property type="match status" value="1"/>
</dbReference>
<keyword evidence="1" id="KW-0813">Transport</keyword>
<feature type="domain" description="ABC transporter" evidence="4">
    <location>
        <begin position="10"/>
        <end position="251"/>
    </location>
</feature>
<evidence type="ECO:0000256" key="1">
    <source>
        <dbReference type="ARBA" id="ARBA00022448"/>
    </source>
</evidence>
<name>A0A3N1KNI5_9PROT</name>
<dbReference type="InterPro" id="IPR003439">
    <property type="entry name" value="ABC_transporter-like_ATP-bd"/>
</dbReference>
<dbReference type="AlphaFoldDB" id="A0A3N1KNI5"/>
<gene>
    <name evidence="5" type="ORF">EDC65_4816</name>
</gene>
<evidence type="ECO:0000256" key="3">
    <source>
        <dbReference type="ARBA" id="ARBA00022840"/>
    </source>
</evidence>